<evidence type="ECO:0000256" key="6">
    <source>
        <dbReference type="ARBA" id="ARBA00022643"/>
    </source>
</evidence>
<feature type="region of interest" description="Disordered" evidence="12">
    <location>
        <begin position="198"/>
        <end position="242"/>
    </location>
</feature>
<dbReference type="InterPro" id="IPR017927">
    <property type="entry name" value="FAD-bd_FR_type"/>
</dbReference>
<evidence type="ECO:0000256" key="1">
    <source>
        <dbReference type="ARBA" id="ARBA00001917"/>
    </source>
</evidence>
<dbReference type="Gene3D" id="1.20.990.10">
    <property type="entry name" value="NADPH-cytochrome p450 Reductase, Chain A, domain 3"/>
    <property type="match status" value="1"/>
</dbReference>
<keyword evidence="10" id="KW-0560">Oxidoreductase</keyword>
<dbReference type="InterPro" id="IPR003097">
    <property type="entry name" value="CysJ-like_FAD-binding"/>
</dbReference>
<evidence type="ECO:0000256" key="5">
    <source>
        <dbReference type="ARBA" id="ARBA00022630"/>
    </source>
</evidence>
<keyword evidence="6" id="KW-0288">FMN</keyword>
<dbReference type="InterPro" id="IPR001709">
    <property type="entry name" value="Flavoprot_Pyr_Nucl_cyt_Rdtase"/>
</dbReference>
<dbReference type="InterPro" id="IPR008254">
    <property type="entry name" value="Flavodoxin/NO_synth"/>
</dbReference>
<evidence type="ECO:0000259" key="13">
    <source>
        <dbReference type="PROSITE" id="PS50902"/>
    </source>
</evidence>
<comment type="caution">
    <text evidence="15">The sequence shown here is derived from an EMBL/GenBank/DDBJ whole genome shotgun (WGS) entry which is preliminary data.</text>
</comment>
<keyword evidence="11" id="KW-0198">Cysteine biosynthesis</keyword>
<evidence type="ECO:0000259" key="14">
    <source>
        <dbReference type="PROSITE" id="PS51384"/>
    </source>
</evidence>
<dbReference type="InterPro" id="IPR017938">
    <property type="entry name" value="Riboflavin_synthase-like_b-brl"/>
</dbReference>
<dbReference type="PROSITE" id="PS50902">
    <property type="entry name" value="FLAVODOXIN_LIKE"/>
    <property type="match status" value="1"/>
</dbReference>
<dbReference type="CDD" id="cd06199">
    <property type="entry name" value="SiR"/>
    <property type="match status" value="1"/>
</dbReference>
<organism evidence="15 16">
    <name type="scientific">Streptomyces yaizuensis</name>
    <dbReference type="NCBI Taxonomy" id="2989713"/>
    <lineage>
        <taxon>Bacteria</taxon>
        <taxon>Bacillati</taxon>
        <taxon>Actinomycetota</taxon>
        <taxon>Actinomycetes</taxon>
        <taxon>Kitasatosporales</taxon>
        <taxon>Streptomycetaceae</taxon>
        <taxon>Streptomyces</taxon>
    </lineage>
</organism>
<dbReference type="NCBIfam" id="NF004859">
    <property type="entry name" value="PRK06214.1"/>
    <property type="match status" value="1"/>
</dbReference>
<protein>
    <submittedName>
        <fullName evidence="15">Sulfite reductase subunit alpha</fullName>
    </submittedName>
</protein>
<dbReference type="InterPro" id="IPR010199">
    <property type="entry name" value="CysJ"/>
</dbReference>
<evidence type="ECO:0000256" key="10">
    <source>
        <dbReference type="ARBA" id="ARBA00023002"/>
    </source>
</evidence>
<comment type="cofactor">
    <cofactor evidence="2">
        <name>FAD</name>
        <dbReference type="ChEBI" id="CHEBI:57692"/>
    </cofactor>
</comment>
<evidence type="ECO:0000313" key="15">
    <source>
        <dbReference type="EMBL" id="GLF92881.1"/>
    </source>
</evidence>
<comment type="cofactor">
    <cofactor evidence="1">
        <name>FMN</name>
        <dbReference type="ChEBI" id="CHEBI:58210"/>
    </cofactor>
</comment>
<dbReference type="Gene3D" id="3.40.50.80">
    <property type="entry name" value="Nucleotide-binding domain of ferredoxin-NADP reductase (FNR) module"/>
    <property type="match status" value="1"/>
</dbReference>
<name>A0ABQ5NR83_9ACTN</name>
<evidence type="ECO:0000256" key="2">
    <source>
        <dbReference type="ARBA" id="ARBA00001974"/>
    </source>
</evidence>
<keyword evidence="8" id="KW-0521">NADP</keyword>
<feature type="domain" description="FAD-binding FR-type" evidence="14">
    <location>
        <begin position="240"/>
        <end position="453"/>
    </location>
</feature>
<dbReference type="PROSITE" id="PS51384">
    <property type="entry name" value="FAD_FR"/>
    <property type="match status" value="1"/>
</dbReference>
<dbReference type="Pfam" id="PF00258">
    <property type="entry name" value="Flavodoxin_1"/>
    <property type="match status" value="1"/>
</dbReference>
<keyword evidence="4" id="KW-0028">Amino-acid biosynthesis</keyword>
<gene>
    <name evidence="15" type="ORF">SYYSPA8_01310</name>
</gene>
<dbReference type="SUPFAM" id="SSF52343">
    <property type="entry name" value="Ferredoxin reductase-like, C-terminal NADP-linked domain"/>
    <property type="match status" value="1"/>
</dbReference>
<keyword evidence="7" id="KW-0274">FAD</keyword>
<dbReference type="PANTHER" id="PTHR19384:SF128">
    <property type="entry name" value="NADPH OXIDOREDUCTASE A"/>
    <property type="match status" value="1"/>
</dbReference>
<evidence type="ECO:0000256" key="8">
    <source>
        <dbReference type="ARBA" id="ARBA00022857"/>
    </source>
</evidence>
<dbReference type="InterPro" id="IPR001433">
    <property type="entry name" value="OxRdtase_FAD/NAD-bd"/>
</dbReference>
<dbReference type="PRINTS" id="PR00369">
    <property type="entry name" value="FLAVODOXIN"/>
</dbReference>
<evidence type="ECO:0000256" key="9">
    <source>
        <dbReference type="ARBA" id="ARBA00022982"/>
    </source>
</evidence>
<dbReference type="Pfam" id="PF00175">
    <property type="entry name" value="NAD_binding_1"/>
    <property type="match status" value="1"/>
</dbReference>
<feature type="domain" description="Flavodoxin-like" evidence="13">
    <location>
        <begin position="50"/>
        <end position="188"/>
    </location>
</feature>
<keyword evidence="9" id="KW-0249">Electron transport</keyword>
<dbReference type="Proteomes" id="UP001291653">
    <property type="component" value="Unassembled WGS sequence"/>
</dbReference>
<evidence type="ECO:0000313" key="16">
    <source>
        <dbReference type="Proteomes" id="UP001291653"/>
    </source>
</evidence>
<evidence type="ECO:0000256" key="12">
    <source>
        <dbReference type="SAM" id="MobiDB-lite"/>
    </source>
</evidence>
<dbReference type="PRINTS" id="PR00371">
    <property type="entry name" value="FPNCR"/>
</dbReference>
<dbReference type="RefSeq" id="WP_323445001.1">
    <property type="nucleotide sequence ID" value="NZ_BSBI01000001.1"/>
</dbReference>
<keyword evidence="16" id="KW-1185">Reference proteome</keyword>
<sequence>MTPLPPTGSLILADAPFSAEQESWLAGFIAGIAAAASREPAAGDAPAATVDVLFGTQTGTCEFLAGEVVAGARARGLGGRATALDAITPEQLAGLSHLLVVTSTYGEGEMPDNAGLFWEALQADGAPRLEGLRYSVLGLGDRGYDDFCRAAKLIDTRLEQLGAVRLHDRVDCDVDFEEPAAAWTAAVLDRLATETGATGATETTGATRATGATGATGASAASPVGAGGPAPGARSPWNKRNPYPSRLAVNRVLSSPDSAKEIRHYEFDLGDSGITYAAGDALAVVPVNDDTLVGLLLEHLGARGDEDVDGRPLAEVLRTGREIRTPSKDLVAALAERAPAGELASVAAHGDPSDLDSWLRGRDVLDLLRDAGSAAPGPDELLPLLRPLQARQYSISSSPLAHPDRIHLTVASVRYGTAHRSYEGVASTYLANRAAEEPGVGIYLQPNASFAVPADDDAPMIMIGPGTGIAPFRGFLHERAARGAAGRNWLFFGDQHRRTDFVYEDELAHLRERGVLTRLDLAFSRDQAEKIYVQTRMRERSRELYGWLEDGAHVYVCGDASRMAKDVEAALLDVIAGQRGRGAEDATRYLADLRRAKRYVRDVY</sequence>
<evidence type="ECO:0000256" key="3">
    <source>
        <dbReference type="ARBA" id="ARBA00022448"/>
    </source>
</evidence>
<dbReference type="InterPro" id="IPR029039">
    <property type="entry name" value="Flavoprotein-like_sf"/>
</dbReference>
<evidence type="ECO:0000256" key="7">
    <source>
        <dbReference type="ARBA" id="ARBA00022827"/>
    </source>
</evidence>
<keyword evidence="3" id="KW-0813">Transport</keyword>
<dbReference type="PIRSF" id="PIRSF000207">
    <property type="entry name" value="SiR-FP_CysJ"/>
    <property type="match status" value="1"/>
</dbReference>
<evidence type="ECO:0000256" key="4">
    <source>
        <dbReference type="ARBA" id="ARBA00022605"/>
    </source>
</evidence>
<dbReference type="EMBL" id="BSBI01000001">
    <property type="protein sequence ID" value="GLF92881.1"/>
    <property type="molecule type" value="Genomic_DNA"/>
</dbReference>
<dbReference type="Pfam" id="PF00667">
    <property type="entry name" value="FAD_binding_1"/>
    <property type="match status" value="1"/>
</dbReference>
<dbReference type="Gene3D" id="3.40.50.360">
    <property type="match status" value="1"/>
</dbReference>
<keyword evidence="5" id="KW-0285">Flavoprotein</keyword>
<dbReference type="SUPFAM" id="SSF63380">
    <property type="entry name" value="Riboflavin synthase domain-like"/>
    <property type="match status" value="1"/>
</dbReference>
<accession>A0ABQ5NR83</accession>
<dbReference type="PANTHER" id="PTHR19384">
    <property type="entry name" value="NITRIC OXIDE SYNTHASE-RELATED"/>
    <property type="match status" value="1"/>
</dbReference>
<reference evidence="15 16" key="1">
    <citation type="submission" date="2022-10" db="EMBL/GenBank/DDBJ databases">
        <title>Draft genome sequence of Streptomyces sp. YSPA8.</title>
        <authorList>
            <person name="Moriuchi R."/>
            <person name="Dohra H."/>
            <person name="Yamamura H."/>
            <person name="Kodani S."/>
        </authorList>
    </citation>
    <scope>NUCLEOTIDE SEQUENCE [LARGE SCALE GENOMIC DNA]</scope>
    <source>
        <strain evidence="15 16">YSPA8</strain>
    </source>
</reference>
<feature type="compositionally biased region" description="Low complexity" evidence="12">
    <location>
        <begin position="198"/>
        <end position="224"/>
    </location>
</feature>
<dbReference type="SUPFAM" id="SSF52218">
    <property type="entry name" value="Flavoproteins"/>
    <property type="match status" value="1"/>
</dbReference>
<proteinExistence type="predicted"/>
<evidence type="ECO:0000256" key="11">
    <source>
        <dbReference type="ARBA" id="ARBA00023192"/>
    </source>
</evidence>
<dbReference type="InterPro" id="IPR039261">
    <property type="entry name" value="FNR_nucleotide-bd"/>
</dbReference>
<dbReference type="InterPro" id="IPR001094">
    <property type="entry name" value="Flavdoxin-like"/>
</dbReference>
<dbReference type="InterPro" id="IPR023173">
    <property type="entry name" value="NADPH_Cyt_P450_Rdtase_alpha"/>
</dbReference>
<dbReference type="Gene3D" id="2.40.30.10">
    <property type="entry name" value="Translation factors"/>
    <property type="match status" value="1"/>
</dbReference>